<dbReference type="Pfam" id="PF02655">
    <property type="entry name" value="ATP-grasp_3"/>
    <property type="match status" value="1"/>
</dbReference>
<organism evidence="3 4">
    <name type="scientific">Hyalangium minutum</name>
    <dbReference type="NCBI Taxonomy" id="394096"/>
    <lineage>
        <taxon>Bacteria</taxon>
        <taxon>Pseudomonadati</taxon>
        <taxon>Myxococcota</taxon>
        <taxon>Myxococcia</taxon>
        <taxon>Myxococcales</taxon>
        <taxon>Cystobacterineae</taxon>
        <taxon>Archangiaceae</taxon>
        <taxon>Hyalangium</taxon>
    </lineage>
</organism>
<dbReference type="Gene3D" id="3.30.470.20">
    <property type="entry name" value="ATP-grasp fold, B domain"/>
    <property type="match status" value="1"/>
</dbReference>
<protein>
    <recommendedName>
        <fullName evidence="2">ATP-grasp domain-containing protein</fullName>
    </recommendedName>
</protein>
<dbReference type="OrthoDB" id="5372487at2"/>
<dbReference type="RefSeq" id="WP_157231940.1">
    <property type="nucleotide sequence ID" value="NZ_JMCB01000004.1"/>
</dbReference>
<keyword evidence="1" id="KW-0067">ATP-binding</keyword>
<keyword evidence="4" id="KW-1185">Reference proteome</keyword>
<dbReference type="STRING" id="394096.DB31_6328"/>
<keyword evidence="1" id="KW-0547">Nucleotide-binding</keyword>
<dbReference type="SUPFAM" id="SSF56059">
    <property type="entry name" value="Glutathione synthetase ATP-binding domain-like"/>
    <property type="match status" value="1"/>
</dbReference>
<reference evidence="3 4" key="1">
    <citation type="submission" date="2014-04" db="EMBL/GenBank/DDBJ databases">
        <title>Genome assembly of Hyalangium minutum DSM 14724.</title>
        <authorList>
            <person name="Sharma G."/>
            <person name="Subramanian S."/>
        </authorList>
    </citation>
    <scope>NUCLEOTIDE SEQUENCE [LARGE SCALE GENOMIC DNA]</scope>
    <source>
        <strain evidence="3 4">DSM 14724</strain>
    </source>
</reference>
<dbReference type="InterPro" id="IPR003806">
    <property type="entry name" value="ATP-grasp_PylC-type"/>
</dbReference>
<dbReference type="GO" id="GO:0046872">
    <property type="term" value="F:metal ion binding"/>
    <property type="evidence" value="ECO:0007669"/>
    <property type="project" value="InterPro"/>
</dbReference>
<dbReference type="Proteomes" id="UP000028725">
    <property type="component" value="Unassembled WGS sequence"/>
</dbReference>
<dbReference type="EMBL" id="JMCB01000004">
    <property type="protein sequence ID" value="KFE69353.1"/>
    <property type="molecule type" value="Genomic_DNA"/>
</dbReference>
<comment type="caution">
    <text evidence="3">The sequence shown here is derived from an EMBL/GenBank/DDBJ whole genome shotgun (WGS) entry which is preliminary data.</text>
</comment>
<name>A0A085WNU0_9BACT</name>
<evidence type="ECO:0000256" key="1">
    <source>
        <dbReference type="PROSITE-ProRule" id="PRU00409"/>
    </source>
</evidence>
<evidence type="ECO:0000259" key="2">
    <source>
        <dbReference type="PROSITE" id="PS50975"/>
    </source>
</evidence>
<dbReference type="PATRIC" id="fig|394096.3.peg.2427"/>
<evidence type="ECO:0000313" key="4">
    <source>
        <dbReference type="Proteomes" id="UP000028725"/>
    </source>
</evidence>
<dbReference type="InterPro" id="IPR011761">
    <property type="entry name" value="ATP-grasp"/>
</dbReference>
<sequence>MRVLLTGARGIPALGAVRQLKRAGHEVFVCDTFPTYPMRHSRDVARTFQIPSPRFEEEAFIQRLLSLIEEHGVDALVPTGEEVLYVARHWERLRERCLVVAGRFEQLAEWHDKWAFNQRLSARGLPAPKTWPLEGPSQLEALLREHGRLIVKPAFTRFGQKTRLLQAGASRRGLDFQQRLLAQQFIEGTELCTSSLVWEGALVAHVCYQPRYRFPGGPGFYYEPIAHAGSRDWVLRFLEGTGFTGSLGFDFIETASGALYALECNPRMTSGMLLFPEDGRLGRAMFGEGIAEPDLEKPVMLGMLMWTAALPRLRSWRELREWWQAFSAARDSLWRREDQKPFWYQLAAFPHMFQVARRHGLAMGEATTHYTEWNG</sequence>
<dbReference type="PROSITE" id="PS50975">
    <property type="entry name" value="ATP_GRASP"/>
    <property type="match status" value="1"/>
</dbReference>
<proteinExistence type="predicted"/>
<dbReference type="Gene3D" id="3.40.50.20">
    <property type="match status" value="1"/>
</dbReference>
<dbReference type="AlphaFoldDB" id="A0A085WNU0"/>
<feature type="domain" description="ATP-grasp" evidence="2">
    <location>
        <begin position="117"/>
        <end position="299"/>
    </location>
</feature>
<gene>
    <name evidence="3" type="ORF">DB31_6328</name>
</gene>
<accession>A0A085WNU0</accession>
<evidence type="ECO:0000313" key="3">
    <source>
        <dbReference type="EMBL" id="KFE69353.1"/>
    </source>
</evidence>
<dbReference type="GO" id="GO:0005524">
    <property type="term" value="F:ATP binding"/>
    <property type="evidence" value="ECO:0007669"/>
    <property type="project" value="UniProtKB-UniRule"/>
</dbReference>